<evidence type="ECO:0000313" key="2">
    <source>
        <dbReference type="EMBL" id="CAK9319361.1"/>
    </source>
</evidence>
<name>A0ABP0YIH6_9ROSI</name>
<organism evidence="2 3">
    <name type="scientific">Citrullus colocynthis</name>
    <name type="common">colocynth</name>
    <dbReference type="NCBI Taxonomy" id="252529"/>
    <lineage>
        <taxon>Eukaryota</taxon>
        <taxon>Viridiplantae</taxon>
        <taxon>Streptophyta</taxon>
        <taxon>Embryophyta</taxon>
        <taxon>Tracheophyta</taxon>
        <taxon>Spermatophyta</taxon>
        <taxon>Magnoliopsida</taxon>
        <taxon>eudicotyledons</taxon>
        <taxon>Gunneridae</taxon>
        <taxon>Pentapetalae</taxon>
        <taxon>rosids</taxon>
        <taxon>fabids</taxon>
        <taxon>Cucurbitales</taxon>
        <taxon>Cucurbitaceae</taxon>
        <taxon>Benincaseae</taxon>
        <taxon>Citrullus</taxon>
    </lineage>
</organism>
<evidence type="ECO:0000259" key="1">
    <source>
        <dbReference type="SMART" id="SM00791"/>
    </source>
</evidence>
<accession>A0ABP0YIH6</accession>
<dbReference type="Gene3D" id="2.80.10.50">
    <property type="match status" value="1"/>
</dbReference>
<dbReference type="InterPro" id="IPR053237">
    <property type="entry name" value="Natterin_C"/>
</dbReference>
<dbReference type="Proteomes" id="UP001642487">
    <property type="component" value="Chromosome 4"/>
</dbReference>
<sequence>MVLPRYVAFKSKADELYLKYIKEDQIHGYVKYNAHDVVSPYTNPDWIWVNSTDTTTKILYFDLALRNLGNNNFCKSLTADNKTNCLNAAVPTITTEARLEIQELVLSRNIYNLTFHLLDARIYEHIITMANGDATDDSNEANTIDTELSYTIF</sequence>
<dbReference type="InterPro" id="IPR036242">
    <property type="entry name" value="Agglutinin_dom_sf"/>
</dbReference>
<dbReference type="SUPFAM" id="SSF50382">
    <property type="entry name" value="Agglutinin"/>
    <property type="match status" value="1"/>
</dbReference>
<proteinExistence type="predicted"/>
<reference evidence="2 3" key="1">
    <citation type="submission" date="2024-03" db="EMBL/GenBank/DDBJ databases">
        <authorList>
            <person name="Gkanogiannis A."/>
            <person name="Becerra Lopez-Lavalle L."/>
        </authorList>
    </citation>
    <scope>NUCLEOTIDE SEQUENCE [LARGE SCALE GENOMIC DNA]</scope>
</reference>
<gene>
    <name evidence="2" type="ORF">CITCOLO1_LOCUS11365</name>
</gene>
<dbReference type="EMBL" id="OZ021738">
    <property type="protein sequence ID" value="CAK9319361.1"/>
    <property type="molecule type" value="Genomic_DNA"/>
</dbReference>
<dbReference type="InterPro" id="IPR008998">
    <property type="entry name" value="Agglutinin"/>
</dbReference>
<evidence type="ECO:0000313" key="3">
    <source>
        <dbReference type="Proteomes" id="UP001642487"/>
    </source>
</evidence>
<feature type="domain" description="Agglutinin" evidence="1">
    <location>
        <begin position="1"/>
        <end position="103"/>
    </location>
</feature>
<protein>
    <recommendedName>
        <fullName evidence="1">Agglutinin domain-containing protein</fullName>
    </recommendedName>
</protein>
<keyword evidence="3" id="KW-1185">Reference proteome</keyword>
<dbReference type="PANTHER" id="PTHR39244:SF5">
    <property type="entry name" value="NATTERIN-3-LIKE"/>
    <property type="match status" value="1"/>
</dbReference>
<dbReference type="PANTHER" id="PTHR39244">
    <property type="entry name" value="NATTERIN-4"/>
    <property type="match status" value="1"/>
</dbReference>
<dbReference type="SMART" id="SM00791">
    <property type="entry name" value="Agglutinin"/>
    <property type="match status" value="1"/>
</dbReference>